<organism evidence="2 3">
    <name type="scientific">Metarhizobium album</name>
    <dbReference type="NCBI Taxonomy" id="2182425"/>
    <lineage>
        <taxon>Bacteria</taxon>
        <taxon>Pseudomonadati</taxon>
        <taxon>Pseudomonadota</taxon>
        <taxon>Alphaproteobacteria</taxon>
        <taxon>Hyphomicrobiales</taxon>
        <taxon>Rhizobiaceae</taxon>
        <taxon>Metarhizobium</taxon>
    </lineage>
</organism>
<dbReference type="EMBL" id="QFBC01000001">
    <property type="protein sequence ID" value="PWE57916.1"/>
    <property type="molecule type" value="Genomic_DNA"/>
</dbReference>
<dbReference type="SUPFAM" id="SSF55729">
    <property type="entry name" value="Acyl-CoA N-acyltransferases (Nat)"/>
    <property type="match status" value="1"/>
</dbReference>
<dbReference type="InterPro" id="IPR000182">
    <property type="entry name" value="GNAT_dom"/>
</dbReference>
<keyword evidence="3" id="KW-1185">Reference proteome</keyword>
<reference evidence="2 3" key="1">
    <citation type="submission" date="2018-05" db="EMBL/GenBank/DDBJ databases">
        <title>The draft genome of strain NS-104.</title>
        <authorList>
            <person name="Hang P."/>
            <person name="Jiang J."/>
        </authorList>
    </citation>
    <scope>NUCLEOTIDE SEQUENCE [LARGE SCALE GENOMIC DNA]</scope>
    <source>
        <strain evidence="2 3">NS-104</strain>
    </source>
</reference>
<dbReference type="GO" id="GO:1990189">
    <property type="term" value="F:protein N-terminal-serine acetyltransferase activity"/>
    <property type="evidence" value="ECO:0007669"/>
    <property type="project" value="TreeGrafter"/>
</dbReference>
<dbReference type="AlphaFoldDB" id="A0A2U2DX85"/>
<dbReference type="PANTHER" id="PTHR43441">
    <property type="entry name" value="RIBOSOMAL-PROTEIN-SERINE ACETYLTRANSFERASE"/>
    <property type="match status" value="1"/>
</dbReference>
<protein>
    <submittedName>
        <fullName evidence="2">GNAT family N-acetyltransferase</fullName>
    </submittedName>
</protein>
<dbReference type="Proteomes" id="UP000245252">
    <property type="component" value="Unassembled WGS sequence"/>
</dbReference>
<name>A0A2U2DX85_9HYPH</name>
<gene>
    <name evidence="2" type="ORF">DEM27_01605</name>
</gene>
<keyword evidence="2" id="KW-0808">Transferase</keyword>
<feature type="domain" description="N-acetyltransferase" evidence="1">
    <location>
        <begin position="50"/>
        <end position="167"/>
    </location>
</feature>
<dbReference type="Gene3D" id="3.40.630.30">
    <property type="match status" value="1"/>
</dbReference>
<comment type="caution">
    <text evidence="2">The sequence shown here is derived from an EMBL/GenBank/DDBJ whole genome shotgun (WGS) entry which is preliminary data.</text>
</comment>
<dbReference type="InterPro" id="IPR016181">
    <property type="entry name" value="Acyl_CoA_acyltransferase"/>
</dbReference>
<dbReference type="RefSeq" id="WP_109456433.1">
    <property type="nucleotide sequence ID" value="NZ_QFBC01000001.1"/>
</dbReference>
<sequence>MTDQKDLTTWKGTPRPERKALEGHYARLEPLDPGRHGADLLASAQAPGGDERFRYLFEEPPADLAAFTPWLQKAAASEDPLFFAVIDKRTGRAEGRQALMRIDTVHGVIEIGNILWGPAIARTQVATEALYLFARHVFDDLGYRRFEWKCNDRNEPSKRAALRFGFTFEGVFRQHMVTKGGNRDTAWFSIIDSEWPSLKTGYEAWLDPANFDGEGRQRKALRF</sequence>
<evidence type="ECO:0000313" key="2">
    <source>
        <dbReference type="EMBL" id="PWE57916.1"/>
    </source>
</evidence>
<evidence type="ECO:0000259" key="1">
    <source>
        <dbReference type="Pfam" id="PF13302"/>
    </source>
</evidence>
<dbReference type="Pfam" id="PF13302">
    <property type="entry name" value="Acetyltransf_3"/>
    <property type="match status" value="1"/>
</dbReference>
<dbReference type="FunFam" id="3.40.630.30:FF:000047">
    <property type="entry name" value="Acetyltransferase, GNAT family"/>
    <property type="match status" value="1"/>
</dbReference>
<dbReference type="PANTHER" id="PTHR43441:SF2">
    <property type="entry name" value="FAMILY ACETYLTRANSFERASE, PUTATIVE (AFU_ORTHOLOGUE AFUA_7G00850)-RELATED"/>
    <property type="match status" value="1"/>
</dbReference>
<proteinExistence type="predicted"/>
<dbReference type="GO" id="GO:0008999">
    <property type="term" value="F:protein-N-terminal-alanine acetyltransferase activity"/>
    <property type="evidence" value="ECO:0007669"/>
    <property type="project" value="TreeGrafter"/>
</dbReference>
<dbReference type="InterPro" id="IPR051908">
    <property type="entry name" value="Ribosomal_N-acetyltransferase"/>
</dbReference>
<accession>A0A2U2DX85</accession>
<evidence type="ECO:0000313" key="3">
    <source>
        <dbReference type="Proteomes" id="UP000245252"/>
    </source>
</evidence>
<dbReference type="OrthoDB" id="5295305at2"/>